<evidence type="ECO:0000256" key="2">
    <source>
        <dbReference type="ARBA" id="ARBA00009152"/>
    </source>
</evidence>
<sequence length="274" mass="31209">MLDLHTHSQYSKHATGDVEDVVKSAIATGIEFLCLTDHAPYFIDSNNRILESELHQYIKEVRSISSKYSEKIKVLVGLEVDYHPEHEDYISQLLDSVEVDYVIGSIHYVYVDDKKINVWDIEHLSSTDFIDNYFFYLRKMVASGFFDSIAHPDTIMRGGISSYEFYERFLPLAQAMKSCGVSYEINCSSPTKPNFDPKTKISTLGSAVYPNYKLVATLIEQGLSFTIGSDAHKPSDVGYGVHRNLELSMKVGMHSITYYEARKPFILPISRFLK</sequence>
<protein>
    <recommendedName>
        <fullName evidence="3 8">Histidinol-phosphatase</fullName>
        <shortName evidence="8">HolPase</shortName>
        <ecNumber evidence="3 8">3.1.3.15</ecNumber>
    </recommendedName>
</protein>
<evidence type="ECO:0000256" key="8">
    <source>
        <dbReference type="RuleBase" id="RU366003"/>
    </source>
</evidence>
<comment type="similarity">
    <text evidence="2 8">Belongs to the PHP hydrolase family. HisK subfamily.</text>
</comment>
<dbReference type="InterPro" id="IPR016195">
    <property type="entry name" value="Pol/histidinol_Pase-like"/>
</dbReference>
<dbReference type="RefSeq" id="WP_225251978.1">
    <property type="nucleotide sequence ID" value="NZ_JAIWIU010000188.1"/>
</dbReference>
<evidence type="ECO:0000313" key="11">
    <source>
        <dbReference type="Proteomes" id="UP001199044"/>
    </source>
</evidence>
<dbReference type="Pfam" id="PF02811">
    <property type="entry name" value="PHP"/>
    <property type="match status" value="1"/>
</dbReference>
<comment type="catalytic activity">
    <reaction evidence="7 8">
        <text>L-histidinol phosphate + H2O = L-histidinol + phosphate</text>
        <dbReference type="Rhea" id="RHEA:14465"/>
        <dbReference type="ChEBI" id="CHEBI:15377"/>
        <dbReference type="ChEBI" id="CHEBI:43474"/>
        <dbReference type="ChEBI" id="CHEBI:57699"/>
        <dbReference type="ChEBI" id="CHEBI:57980"/>
        <dbReference type="EC" id="3.1.3.15"/>
    </reaction>
</comment>
<dbReference type="NCBIfam" id="TIGR01856">
    <property type="entry name" value="hisJ_fam"/>
    <property type="match status" value="1"/>
</dbReference>
<dbReference type="InterPro" id="IPR004013">
    <property type="entry name" value="PHP_dom"/>
</dbReference>
<evidence type="ECO:0000256" key="3">
    <source>
        <dbReference type="ARBA" id="ARBA00013085"/>
    </source>
</evidence>
<comment type="caution">
    <text evidence="10">The sequence shown here is derived from an EMBL/GenBank/DDBJ whole genome shotgun (WGS) entry which is preliminary data.</text>
</comment>
<comment type="pathway">
    <text evidence="1 8">Amino-acid biosynthesis; L-histidine biosynthesis; L-histidine from 5-phospho-alpha-D-ribose 1-diphosphate: step 8/9.</text>
</comment>
<keyword evidence="5 8" id="KW-0378">Hydrolase</keyword>
<evidence type="ECO:0000256" key="6">
    <source>
        <dbReference type="ARBA" id="ARBA00023102"/>
    </source>
</evidence>
<evidence type="ECO:0000313" key="10">
    <source>
        <dbReference type="EMBL" id="MCA2018631.1"/>
    </source>
</evidence>
<dbReference type="EC" id="3.1.3.15" evidence="3 8"/>
<keyword evidence="4 8" id="KW-0028">Amino-acid biosynthesis</keyword>
<proteinExistence type="inferred from homology"/>
<dbReference type="InterPro" id="IPR010140">
    <property type="entry name" value="Histidinol_P_phosphatase_HisJ"/>
</dbReference>
<evidence type="ECO:0000256" key="4">
    <source>
        <dbReference type="ARBA" id="ARBA00022605"/>
    </source>
</evidence>
<dbReference type="InterPro" id="IPR003141">
    <property type="entry name" value="Pol/His_phosphatase_N"/>
</dbReference>
<gene>
    <name evidence="10" type="ORF">LDJ79_21125</name>
</gene>
<name>A0ABS7YSG7_9VIBR</name>
<accession>A0ABS7YSG7</accession>
<feature type="domain" description="Polymerase/histidinol phosphatase N-terminal" evidence="9">
    <location>
        <begin position="2"/>
        <end position="84"/>
    </location>
</feature>
<keyword evidence="6 8" id="KW-0368">Histidine biosynthesis</keyword>
<evidence type="ECO:0000256" key="7">
    <source>
        <dbReference type="ARBA" id="ARBA00049158"/>
    </source>
</evidence>
<dbReference type="SMART" id="SM00481">
    <property type="entry name" value="POLIIIAc"/>
    <property type="match status" value="1"/>
</dbReference>
<dbReference type="PANTHER" id="PTHR21039:SF0">
    <property type="entry name" value="HISTIDINOL-PHOSPHATASE"/>
    <property type="match status" value="1"/>
</dbReference>
<keyword evidence="11" id="KW-1185">Reference proteome</keyword>
<organism evidence="10 11">
    <name type="scientific">Vibrio tritonius</name>
    <dbReference type="NCBI Taxonomy" id="1435069"/>
    <lineage>
        <taxon>Bacteria</taxon>
        <taxon>Pseudomonadati</taxon>
        <taxon>Pseudomonadota</taxon>
        <taxon>Gammaproteobacteria</taxon>
        <taxon>Vibrionales</taxon>
        <taxon>Vibrionaceae</taxon>
        <taxon>Vibrio</taxon>
    </lineage>
</organism>
<evidence type="ECO:0000256" key="1">
    <source>
        <dbReference type="ARBA" id="ARBA00004970"/>
    </source>
</evidence>
<dbReference type="Proteomes" id="UP001199044">
    <property type="component" value="Unassembled WGS sequence"/>
</dbReference>
<evidence type="ECO:0000259" key="9">
    <source>
        <dbReference type="SMART" id="SM00481"/>
    </source>
</evidence>
<dbReference type="EMBL" id="JAIWIU010000188">
    <property type="protein sequence ID" value="MCA2018631.1"/>
    <property type="molecule type" value="Genomic_DNA"/>
</dbReference>
<dbReference type="Gene3D" id="3.20.20.140">
    <property type="entry name" value="Metal-dependent hydrolases"/>
    <property type="match status" value="1"/>
</dbReference>
<reference evidence="11" key="1">
    <citation type="submission" date="2023-07" db="EMBL/GenBank/DDBJ databases">
        <title>Molecular identification of indigenous halophilic bacteria isolated from red sea cost, biodegradation of synthetic dyes and assessment of degraded metabolite toxicity.</title>
        <authorList>
            <person name="Chaieb K."/>
            <person name="Altayb H.N."/>
        </authorList>
    </citation>
    <scope>NUCLEOTIDE SEQUENCE [LARGE SCALE GENOMIC DNA]</scope>
    <source>
        <strain evidence="11">K20</strain>
    </source>
</reference>
<dbReference type="CDD" id="cd12110">
    <property type="entry name" value="PHP_HisPPase_Hisj_like"/>
    <property type="match status" value="1"/>
</dbReference>
<evidence type="ECO:0000256" key="5">
    <source>
        <dbReference type="ARBA" id="ARBA00022801"/>
    </source>
</evidence>
<dbReference type="PANTHER" id="PTHR21039">
    <property type="entry name" value="HISTIDINOL PHOSPHATASE-RELATED"/>
    <property type="match status" value="1"/>
</dbReference>
<dbReference type="SUPFAM" id="SSF89550">
    <property type="entry name" value="PHP domain-like"/>
    <property type="match status" value="1"/>
</dbReference>